<gene>
    <name evidence="3" type="ORF">MNV_670016</name>
</gene>
<protein>
    <submittedName>
        <fullName evidence="3">Putative Deoxyguanosinetriphosphate triphosphohydrolase-like protein</fullName>
    </submittedName>
</protein>
<dbReference type="OrthoDB" id="142597at2157"/>
<dbReference type="CDD" id="cd00077">
    <property type="entry name" value="HDc"/>
    <property type="match status" value="1"/>
</dbReference>
<dbReference type="Gene3D" id="1.10.3210.10">
    <property type="entry name" value="Hypothetical protein af1432"/>
    <property type="match status" value="1"/>
</dbReference>
<evidence type="ECO:0000313" key="3">
    <source>
        <dbReference type="EMBL" id="SNQ62310.1"/>
    </source>
</evidence>
<dbReference type="PANTHER" id="PTHR11373">
    <property type="entry name" value="DEOXYNUCLEOSIDE TRIPHOSPHATE TRIPHOSPHOHYDROLASE"/>
    <property type="match status" value="1"/>
</dbReference>
<dbReference type="InterPro" id="IPR006261">
    <property type="entry name" value="dGTPase"/>
</dbReference>
<dbReference type="Pfam" id="PF01966">
    <property type="entry name" value="HD"/>
    <property type="match status" value="1"/>
</dbReference>
<dbReference type="PROSITE" id="PS51831">
    <property type="entry name" value="HD"/>
    <property type="match status" value="1"/>
</dbReference>
<accession>A0A284VSP2</accession>
<dbReference type="NCBIfam" id="TIGR01353">
    <property type="entry name" value="dGTP_triPase"/>
    <property type="match status" value="1"/>
</dbReference>
<dbReference type="InterPro" id="IPR006674">
    <property type="entry name" value="HD_domain"/>
</dbReference>
<reference evidence="4" key="1">
    <citation type="submission" date="2017-06" db="EMBL/GenBank/DDBJ databases">
        <authorList>
            <person name="Cremers G."/>
        </authorList>
    </citation>
    <scope>NUCLEOTIDE SEQUENCE [LARGE SCALE GENOMIC DNA]</scope>
</reference>
<keyword evidence="1 3" id="KW-0378">Hydrolase</keyword>
<dbReference type="GO" id="GO:0008832">
    <property type="term" value="F:dGTPase activity"/>
    <property type="evidence" value="ECO:0007669"/>
    <property type="project" value="TreeGrafter"/>
</dbReference>
<dbReference type="InterPro" id="IPR026875">
    <property type="entry name" value="PHydrolase_assoc_dom"/>
</dbReference>
<dbReference type="Proteomes" id="UP000218615">
    <property type="component" value="Unassembled WGS sequence"/>
</dbReference>
<dbReference type="PANTHER" id="PTHR11373:SF43">
    <property type="entry name" value="DEOXYGUANOSINETRIPHOSPHATE TRIPHOSPHOHYDROLASE-LIKE PROTEIN"/>
    <property type="match status" value="1"/>
</dbReference>
<dbReference type="InterPro" id="IPR050135">
    <property type="entry name" value="dGTPase-like"/>
</dbReference>
<feature type="domain" description="HD" evidence="2">
    <location>
        <begin position="82"/>
        <end position="229"/>
    </location>
</feature>
<sequence>MVNRFEVLSRQEHIKSIKLAEYSTPYPETPEDEERKILEEPCDFRNAFIRDRDRIVHSESFRRLQGKTQVYISELSPIIRNRLTHTMEVWQISVSIARMLRANIHLTEAIAFGHDLGHTPFGHAGENALDNIMIESGLDGFSHNEQSVRVVSLLESKPNIFPAPGQEINPESKSVGLNLTYATREGLFKHTDRFKEDCKNKKIYKEYDGAVDGLIEAQIVNISDEIAQRTHDLHDVWMTGAIAREDIALIFSESPKFFGDESFGIEKSGISSIVGNLIYDVVEASLKNLNDSFDGDPRKKRFITYSESGTVFSKQLEKLIKKAAILGDEVNQMNSRGRHIIHSLYDISLKDPYCLPNFIKDRLKHDLQKKLNDPKGYEKISVKHNRDKRVICDYIASLTDKEAIDIFRSTLI</sequence>
<evidence type="ECO:0000313" key="4">
    <source>
        <dbReference type="Proteomes" id="UP000218615"/>
    </source>
</evidence>
<dbReference type="GO" id="GO:0006203">
    <property type="term" value="P:dGTP catabolic process"/>
    <property type="evidence" value="ECO:0007669"/>
    <property type="project" value="TreeGrafter"/>
</dbReference>
<dbReference type="Pfam" id="PF13286">
    <property type="entry name" value="HD_assoc"/>
    <property type="match status" value="1"/>
</dbReference>
<dbReference type="SUPFAM" id="SSF109604">
    <property type="entry name" value="HD-domain/PDEase-like"/>
    <property type="match status" value="1"/>
</dbReference>
<dbReference type="InterPro" id="IPR003607">
    <property type="entry name" value="HD/PDEase_dom"/>
</dbReference>
<dbReference type="EMBL" id="FZMP01000215">
    <property type="protein sequence ID" value="SNQ62310.1"/>
    <property type="molecule type" value="Genomic_DNA"/>
</dbReference>
<dbReference type="SMART" id="SM00471">
    <property type="entry name" value="HDc"/>
    <property type="match status" value="1"/>
</dbReference>
<organism evidence="3 4">
    <name type="scientific">Candidatus Methanoperedens nitratireducens</name>
    <dbReference type="NCBI Taxonomy" id="1392998"/>
    <lineage>
        <taxon>Archaea</taxon>
        <taxon>Methanobacteriati</taxon>
        <taxon>Methanobacteriota</taxon>
        <taxon>Stenosarchaea group</taxon>
        <taxon>Methanomicrobia</taxon>
        <taxon>Methanosarcinales</taxon>
        <taxon>ANME-2 cluster</taxon>
        <taxon>Candidatus Methanoperedentaceae</taxon>
        <taxon>Candidatus Methanoperedens</taxon>
    </lineage>
</organism>
<evidence type="ECO:0000259" key="2">
    <source>
        <dbReference type="PROSITE" id="PS51831"/>
    </source>
</evidence>
<name>A0A284VSP2_9EURY</name>
<evidence type="ECO:0000256" key="1">
    <source>
        <dbReference type="ARBA" id="ARBA00022801"/>
    </source>
</evidence>
<keyword evidence="4" id="KW-1185">Reference proteome</keyword>
<proteinExistence type="predicted"/>
<dbReference type="RefSeq" id="WP_179294028.1">
    <property type="nucleotide sequence ID" value="NZ_FZMP01000215.1"/>
</dbReference>
<dbReference type="AlphaFoldDB" id="A0A284VSP2"/>